<dbReference type="OrthoDB" id="1483986at2759"/>
<evidence type="ECO:0000256" key="1">
    <source>
        <dbReference type="ARBA" id="ARBA00009861"/>
    </source>
</evidence>
<evidence type="ECO:0000313" key="3">
    <source>
        <dbReference type="EMBL" id="CAA3020402.1"/>
    </source>
</evidence>
<dbReference type="Gramene" id="OE9A020062T1">
    <property type="protein sequence ID" value="OE9A020062C1"/>
    <property type="gene ID" value="OE9A020062"/>
</dbReference>
<dbReference type="AlphaFoldDB" id="A0A8S0UQ82"/>
<dbReference type="PANTHER" id="PTHR31147">
    <property type="entry name" value="ACYL TRANSFERASE 4"/>
    <property type="match status" value="1"/>
</dbReference>
<gene>
    <name evidence="3" type="ORF">OLEA9_A020062</name>
</gene>
<dbReference type="PANTHER" id="PTHR31147:SF66">
    <property type="entry name" value="OS05G0315700 PROTEIN"/>
    <property type="match status" value="1"/>
</dbReference>
<dbReference type="InterPro" id="IPR023213">
    <property type="entry name" value="CAT-like_dom_sf"/>
</dbReference>
<evidence type="ECO:0000256" key="2">
    <source>
        <dbReference type="ARBA" id="ARBA00022679"/>
    </source>
</evidence>
<dbReference type="InterPro" id="IPR050898">
    <property type="entry name" value="Plant_acyltransferase"/>
</dbReference>
<comment type="caution">
    <text evidence="3">The sequence shown here is derived from an EMBL/GenBank/DDBJ whole genome shotgun (WGS) entry which is preliminary data.</text>
</comment>
<keyword evidence="2" id="KW-0808">Transferase</keyword>
<dbReference type="EMBL" id="CACTIH010009038">
    <property type="protein sequence ID" value="CAA3020402.1"/>
    <property type="molecule type" value="Genomic_DNA"/>
</dbReference>
<keyword evidence="4" id="KW-1185">Reference proteome</keyword>
<proteinExistence type="inferred from homology"/>
<reference evidence="3 4" key="1">
    <citation type="submission" date="2019-12" db="EMBL/GenBank/DDBJ databases">
        <authorList>
            <person name="Alioto T."/>
            <person name="Alioto T."/>
            <person name="Gomez Garrido J."/>
        </authorList>
    </citation>
    <scope>NUCLEOTIDE SEQUENCE [LARGE SCALE GENOMIC DNA]</scope>
</reference>
<accession>A0A8S0UQ82</accession>
<sequence>MTARGISGLRLPAGYYGNAFTFPAAVSTARILCTSPLSYAIHLIQNAKAQMTEEYVKSVSDLMVIKKRPKYIASRNLIVPNFTLQGFDKVDFGWGNPIYGGIPFATSDFGVYTNFKNSKGEYGVVISLFLPPLALEKFKNEVKKMTGESVIQKILSSY</sequence>
<comment type="similarity">
    <text evidence="1">Belongs to the plant acyltransferase family.</text>
</comment>
<dbReference type="Pfam" id="PF02458">
    <property type="entry name" value="Transferase"/>
    <property type="match status" value="1"/>
</dbReference>
<dbReference type="Proteomes" id="UP000594638">
    <property type="component" value="Unassembled WGS sequence"/>
</dbReference>
<protein>
    <submittedName>
        <fullName evidence="3">Methanol O-anthraniloyltransferase</fullName>
    </submittedName>
</protein>
<organism evidence="3 4">
    <name type="scientific">Olea europaea subsp. europaea</name>
    <dbReference type="NCBI Taxonomy" id="158383"/>
    <lineage>
        <taxon>Eukaryota</taxon>
        <taxon>Viridiplantae</taxon>
        <taxon>Streptophyta</taxon>
        <taxon>Embryophyta</taxon>
        <taxon>Tracheophyta</taxon>
        <taxon>Spermatophyta</taxon>
        <taxon>Magnoliopsida</taxon>
        <taxon>eudicotyledons</taxon>
        <taxon>Gunneridae</taxon>
        <taxon>Pentapetalae</taxon>
        <taxon>asterids</taxon>
        <taxon>lamiids</taxon>
        <taxon>Lamiales</taxon>
        <taxon>Oleaceae</taxon>
        <taxon>Oleeae</taxon>
        <taxon>Olea</taxon>
    </lineage>
</organism>
<name>A0A8S0UQ82_OLEEU</name>
<evidence type="ECO:0000313" key="4">
    <source>
        <dbReference type="Proteomes" id="UP000594638"/>
    </source>
</evidence>
<dbReference type="Gene3D" id="3.30.559.10">
    <property type="entry name" value="Chloramphenicol acetyltransferase-like domain"/>
    <property type="match status" value="1"/>
</dbReference>
<dbReference type="GO" id="GO:0016740">
    <property type="term" value="F:transferase activity"/>
    <property type="evidence" value="ECO:0007669"/>
    <property type="project" value="UniProtKB-KW"/>
</dbReference>